<dbReference type="PANTHER" id="PTHR38133:SF1">
    <property type="entry name" value="SLR1429 PROTEIN"/>
    <property type="match status" value="1"/>
</dbReference>
<gene>
    <name evidence="4" type="ORF">HND93_14435</name>
</gene>
<keyword evidence="1" id="KW-0479">Metal-binding</keyword>
<keyword evidence="1" id="KW-0863">Zinc-finger</keyword>
<dbReference type="PANTHER" id="PTHR38133">
    <property type="entry name" value="SLR1429 PROTEIN"/>
    <property type="match status" value="1"/>
</dbReference>
<evidence type="ECO:0000256" key="2">
    <source>
        <dbReference type="SAM" id="MobiDB-lite"/>
    </source>
</evidence>
<dbReference type="PROSITE" id="PS50966">
    <property type="entry name" value="ZF_SWIM"/>
    <property type="match status" value="1"/>
</dbReference>
<evidence type="ECO:0000313" key="5">
    <source>
        <dbReference type="Proteomes" id="UP000584642"/>
    </source>
</evidence>
<dbReference type="Pfam" id="PF04434">
    <property type="entry name" value="SWIM"/>
    <property type="match status" value="1"/>
</dbReference>
<evidence type="ECO:0000259" key="3">
    <source>
        <dbReference type="PROSITE" id="PS50966"/>
    </source>
</evidence>
<sequence>MPRRTDDDDDDGQGWRYPVSKPKTVTGGIKAANRRGDFATSWWGRRWLEVLHSFQIGARLTRGRGYARKGQVLDLSVGEGKVTARVQGSRPRPYAVTITLKSLAAKERARVQAALAADVAGAARLLAGEMPETLEDSFHAAGVALFPARLDDLKTGCTCPDWSNPCKHVAAVYCLLAEAFDRDPFLLLTLRGLPRDVVLAGLEEGEGAPAAEPVPPQPLSAEAVAFWRGGTVPADLVAVAAPADGGATLLDSLGPVPFWRGETDAAPALGRALEAAARRAAGIGDPADREGGA</sequence>
<comment type="caution">
    <text evidence="4">The sequence shown here is derived from an EMBL/GenBank/DDBJ whole genome shotgun (WGS) entry which is preliminary data.</text>
</comment>
<evidence type="ECO:0000256" key="1">
    <source>
        <dbReference type="PROSITE-ProRule" id="PRU00325"/>
    </source>
</evidence>
<evidence type="ECO:0000313" key="4">
    <source>
        <dbReference type="EMBL" id="NYZ20908.1"/>
    </source>
</evidence>
<dbReference type="EMBL" id="JABFDB010000009">
    <property type="protein sequence ID" value="NYZ20908.1"/>
    <property type="molecule type" value="Genomic_DNA"/>
</dbReference>
<organism evidence="4 5">
    <name type="scientific">Azospirillum oleiclasticum</name>
    <dbReference type="NCBI Taxonomy" id="2735135"/>
    <lineage>
        <taxon>Bacteria</taxon>
        <taxon>Pseudomonadati</taxon>
        <taxon>Pseudomonadota</taxon>
        <taxon>Alphaproteobacteria</taxon>
        <taxon>Rhodospirillales</taxon>
        <taxon>Azospirillaceae</taxon>
        <taxon>Azospirillum</taxon>
    </lineage>
</organism>
<protein>
    <recommendedName>
        <fullName evidence="3">SWIM-type domain-containing protein</fullName>
    </recommendedName>
</protein>
<feature type="region of interest" description="Disordered" evidence="2">
    <location>
        <begin position="1"/>
        <end position="23"/>
    </location>
</feature>
<proteinExistence type="predicted"/>
<dbReference type="RefSeq" id="WP_180282681.1">
    <property type="nucleotide sequence ID" value="NZ_JABFDB010000009.1"/>
</dbReference>
<keyword evidence="1" id="KW-0862">Zinc</keyword>
<accession>A0ABX2T9F9</accession>
<keyword evidence="5" id="KW-1185">Reference proteome</keyword>
<dbReference type="InterPro" id="IPR007527">
    <property type="entry name" value="Znf_SWIM"/>
</dbReference>
<dbReference type="Proteomes" id="UP000584642">
    <property type="component" value="Unassembled WGS sequence"/>
</dbReference>
<name>A0ABX2T9F9_9PROT</name>
<reference evidence="4 5" key="1">
    <citation type="submission" date="2020-05" db="EMBL/GenBank/DDBJ databases">
        <title>Azospirillum oleiclasticum sp. nov, a nitrogen-fixing and heavy crude oil-emulsifying bacterium isolated from the crude oil of Yumen Oilfield.</title>
        <authorList>
            <person name="Wu D."/>
            <person name="Cai M."/>
            <person name="Zhang X."/>
        </authorList>
    </citation>
    <scope>NUCLEOTIDE SEQUENCE [LARGE SCALE GENOMIC DNA]</scope>
    <source>
        <strain evidence="4 5">ROY-1-1-2</strain>
    </source>
</reference>
<feature type="domain" description="SWIM-type" evidence="3">
    <location>
        <begin position="146"/>
        <end position="177"/>
    </location>
</feature>